<dbReference type="InterPro" id="IPR013423">
    <property type="entry name" value="CHP02594"/>
</dbReference>
<dbReference type="EMBL" id="FOQH01000008">
    <property type="protein sequence ID" value="SFI65707.1"/>
    <property type="molecule type" value="Genomic_DNA"/>
</dbReference>
<dbReference type="STRING" id="1114924.SAMN05216258_108233"/>
<dbReference type="NCBIfam" id="TIGR02594">
    <property type="entry name" value="TIGR02594 family protein"/>
    <property type="match status" value="1"/>
</dbReference>
<feature type="domain" description="Peptidoglycan binding-like" evidence="1">
    <location>
        <begin position="3"/>
        <end position="58"/>
    </location>
</feature>
<dbReference type="RefSeq" id="WP_092861969.1">
    <property type="nucleotide sequence ID" value="NZ_FOQH01000008.1"/>
</dbReference>
<organism evidence="2 3">
    <name type="scientific">Albimonas pacifica</name>
    <dbReference type="NCBI Taxonomy" id="1114924"/>
    <lineage>
        <taxon>Bacteria</taxon>
        <taxon>Pseudomonadati</taxon>
        <taxon>Pseudomonadota</taxon>
        <taxon>Alphaproteobacteria</taxon>
        <taxon>Rhodobacterales</taxon>
        <taxon>Paracoccaceae</taxon>
        <taxon>Albimonas</taxon>
    </lineage>
</organism>
<evidence type="ECO:0000313" key="2">
    <source>
        <dbReference type="EMBL" id="SFI65707.1"/>
    </source>
</evidence>
<dbReference type="SUPFAM" id="SSF47090">
    <property type="entry name" value="PGBD-like"/>
    <property type="match status" value="1"/>
</dbReference>
<protein>
    <submittedName>
        <fullName evidence="2">TIGR02594 family protein</fullName>
    </submittedName>
</protein>
<dbReference type="OrthoDB" id="5395100at2"/>
<dbReference type="InterPro" id="IPR002477">
    <property type="entry name" value="Peptidoglycan-bd-like"/>
</dbReference>
<proteinExistence type="predicted"/>
<dbReference type="Proteomes" id="UP000199377">
    <property type="component" value="Unassembled WGS sequence"/>
</dbReference>
<dbReference type="InterPro" id="IPR036366">
    <property type="entry name" value="PGBDSf"/>
</dbReference>
<evidence type="ECO:0000313" key="3">
    <source>
        <dbReference type="Proteomes" id="UP000199377"/>
    </source>
</evidence>
<sequence length="234" mass="25019">MTRDEWTRVQARLHKLGFNPGPIDGLRGRLTVAAVRRFQASRGLVADGIVGPNTMRALFEGQTAPAPASVDAMPWFEEARRLVGTTETPGAASTQTILDWADGLELHYPGDDIPWCGLFVGHCIGATLPDEGLPAAVLRARAWERFGQPCEPQMGAVMVFWRTSLASGNGHVGFYAGEDPGAFLILGGNQSDAVNTVRVGRDRFLGARWPLTSLPPGGETRLVEVGGGLSTNEA</sequence>
<evidence type="ECO:0000259" key="1">
    <source>
        <dbReference type="Pfam" id="PF01471"/>
    </source>
</evidence>
<keyword evidence="3" id="KW-1185">Reference proteome</keyword>
<gene>
    <name evidence="2" type="ORF">SAMN05216258_108233</name>
</gene>
<dbReference type="AlphaFoldDB" id="A0A1I3JZL5"/>
<name>A0A1I3JZL5_9RHOB</name>
<dbReference type="InterPro" id="IPR036365">
    <property type="entry name" value="PGBD-like_sf"/>
</dbReference>
<accession>A0A1I3JZL5</accession>
<dbReference type="Pfam" id="PF01471">
    <property type="entry name" value="PG_binding_1"/>
    <property type="match status" value="1"/>
</dbReference>
<dbReference type="Gene3D" id="1.10.101.10">
    <property type="entry name" value="PGBD-like superfamily/PGBD"/>
    <property type="match status" value="1"/>
</dbReference>
<reference evidence="2 3" key="1">
    <citation type="submission" date="2016-10" db="EMBL/GenBank/DDBJ databases">
        <authorList>
            <person name="de Groot N.N."/>
        </authorList>
    </citation>
    <scope>NUCLEOTIDE SEQUENCE [LARGE SCALE GENOMIC DNA]</scope>
    <source>
        <strain evidence="2 3">CGMCC 1.11030</strain>
    </source>
</reference>